<dbReference type="OrthoDB" id="197155at2759"/>
<evidence type="ECO:0000313" key="5">
    <source>
        <dbReference type="EMBL" id="SOV75433.1"/>
    </source>
</evidence>
<feature type="compositionally biased region" description="Low complexity" evidence="3">
    <location>
        <begin position="975"/>
        <end position="988"/>
    </location>
</feature>
<evidence type="ECO:0000313" key="6">
    <source>
        <dbReference type="Proteomes" id="UP000240500"/>
    </source>
</evidence>
<dbReference type="GO" id="GO:0016020">
    <property type="term" value="C:membrane"/>
    <property type="evidence" value="ECO:0007669"/>
    <property type="project" value="TreeGrafter"/>
</dbReference>
<dbReference type="InterPro" id="IPR033562">
    <property type="entry name" value="PLPL"/>
</dbReference>
<feature type="region of interest" description="Disordered" evidence="3">
    <location>
        <begin position="1448"/>
        <end position="1522"/>
    </location>
</feature>
<feature type="region of interest" description="Disordered" evidence="3">
    <location>
        <begin position="432"/>
        <end position="461"/>
    </location>
</feature>
<dbReference type="VEuPathDB" id="PlasmoDB:PRG01_0217800"/>
<dbReference type="VEuPathDB" id="PlasmoDB:PRCDC_0217500"/>
<feature type="domain" description="PNPLA" evidence="4">
    <location>
        <begin position="657"/>
        <end position="806"/>
    </location>
</feature>
<evidence type="ECO:0000259" key="4">
    <source>
        <dbReference type="Pfam" id="PF01734"/>
    </source>
</evidence>
<keyword evidence="2" id="KW-0175">Coiled coil</keyword>
<dbReference type="SUPFAM" id="SSF52151">
    <property type="entry name" value="FabD/lysophospholipase-like"/>
    <property type="match status" value="1"/>
</dbReference>
<dbReference type="PANTHER" id="PTHR12406">
    <property type="entry name" value="CALCIUM-INDEPENDENT PHOSPHOLIPASE A2 IPLA2 -RELATED"/>
    <property type="match status" value="1"/>
</dbReference>
<proteinExistence type="predicted"/>
<evidence type="ECO:0000256" key="3">
    <source>
        <dbReference type="SAM" id="MobiDB-lite"/>
    </source>
</evidence>
<dbReference type="Pfam" id="PF01734">
    <property type="entry name" value="Patatin"/>
    <property type="match status" value="1"/>
</dbReference>
<feature type="coiled-coil region" evidence="2">
    <location>
        <begin position="1027"/>
        <end position="1058"/>
    </location>
</feature>
<feature type="compositionally biased region" description="Basic and acidic residues" evidence="3">
    <location>
        <begin position="956"/>
        <end position="966"/>
    </location>
</feature>
<evidence type="ECO:0000256" key="1">
    <source>
        <dbReference type="ARBA" id="ARBA00023098"/>
    </source>
</evidence>
<organism evidence="5 6">
    <name type="scientific">Plasmodium reichenowi</name>
    <dbReference type="NCBI Taxonomy" id="5854"/>
    <lineage>
        <taxon>Eukaryota</taxon>
        <taxon>Sar</taxon>
        <taxon>Alveolata</taxon>
        <taxon>Apicomplexa</taxon>
        <taxon>Aconoidasida</taxon>
        <taxon>Haemosporida</taxon>
        <taxon>Plasmodiidae</taxon>
        <taxon>Plasmodium</taxon>
        <taxon>Plasmodium (Laverania)</taxon>
    </lineage>
</organism>
<dbReference type="CDD" id="cd07224">
    <property type="entry name" value="Pat_like"/>
    <property type="match status" value="1"/>
</dbReference>
<dbReference type="InterPro" id="IPR002641">
    <property type="entry name" value="PNPLA_dom"/>
</dbReference>
<dbReference type="Proteomes" id="UP000240500">
    <property type="component" value="Chromosome 2"/>
</dbReference>
<dbReference type="GO" id="GO:0055088">
    <property type="term" value="P:lipid homeostasis"/>
    <property type="evidence" value="ECO:0007669"/>
    <property type="project" value="TreeGrafter"/>
</dbReference>
<feature type="compositionally biased region" description="Acidic residues" evidence="3">
    <location>
        <begin position="918"/>
        <end position="955"/>
    </location>
</feature>
<feature type="compositionally biased region" description="Basic residues" evidence="3">
    <location>
        <begin position="519"/>
        <end position="534"/>
    </location>
</feature>
<dbReference type="GO" id="GO:0005737">
    <property type="term" value="C:cytoplasm"/>
    <property type="evidence" value="ECO:0007669"/>
    <property type="project" value="TreeGrafter"/>
</dbReference>
<dbReference type="GO" id="GO:0004806">
    <property type="term" value="F:triacylglycerol lipase activity"/>
    <property type="evidence" value="ECO:0007669"/>
    <property type="project" value="TreeGrafter"/>
</dbReference>
<dbReference type="GO" id="GO:0019433">
    <property type="term" value="P:triglyceride catabolic process"/>
    <property type="evidence" value="ECO:0007669"/>
    <property type="project" value="TreeGrafter"/>
</dbReference>
<dbReference type="InterPro" id="IPR016035">
    <property type="entry name" value="Acyl_Trfase/lysoPLipase"/>
</dbReference>
<gene>
    <name evidence="5" type="ORF">PRG01_0217800</name>
</gene>
<feature type="compositionally biased region" description="Low complexity" evidence="3">
    <location>
        <begin position="1465"/>
        <end position="1522"/>
    </location>
</feature>
<name>A0A2P9D335_PLARE</name>
<keyword evidence="1" id="KW-0443">Lipid metabolism</keyword>
<sequence length="2412" mass="287276">MGNTNRKDISHKEYDKSFINIESAEENKNIKNKKFINIDNSNSNNSNNSDNNNNSNNNNNNIVRNNNNFINRDKKKNVILNEDDDIKNKELVDESFVNIFFYENYFKNLFNLNDVSNNKVLNIIEQKDGDEKNADNNLKNKNIVRDNINKIKNTRNVNEILIYNNKYIINFLNDTTKCKIEIANFISFYFFFLHLKDILNKNNDNELINKKKSSLKDISNVKYIYKKIKTSKKYISSNDMHTCIRNYLYHIDKKNYPIIKKTKCPFLNTTNVLYNKRGYMASCPLGVKGKIKHKANISSNIKLKRERNDSNMFNNMISKDTNMNVKQELIIHNNDSVNNNITKVDGCSVPTHDNSFLNMEAEEFKMLKNYLRDVKERKKRKKKGYNSTSNFISHGVRLGTTRSRIRGKCLLKNKKMHMYDDIADDIKEMKKEKMKKVQKDDNEELNKKKKNKMNKDDGIENGIMEDVNDKRKLDCDYKNKFNDVEKKDLNICATENVDDDDDNNNNYNNNNNNNNNNGYKKKIKNKNQNKHNNKHNNNNNDNFVSVNGSYDNSSIVNNVINDEIREKKNNKKEVKIMVDKNNDTENDGNKKYDTSYSFNIKNTLSKVFYKNYVKRKGMIKQHNNNIHNNIHNEKVLLDDAKEKADPMNLGISFSPAGLLIPYHLGVSSLLIEKNILNMHTSIAGSSAGSICACCLSVGLSVNKCYFLIENIISNVYKHGCYQKLENILNIELNKYLYEDSYIYLNNRIGNVFVGITQILPYYKKLNINNFYDDNDLISAIIASCNIPMYLSSNIFVNFRNKKCIDGFFSTKKKDFGCPNTRTERIIKVSPFDSDYVGIGNKNNSVISPHLIKYNHILFLFICVKNIFHKYINNLWIEKDYLFLIENLKDILERKIFDYYTFVKRYFTFLRKNETIDDKYEEEEYEDEGEGEEYEEEYDDEEEEEEEYDDNNDNQDDGDKNKTTNEKNKKKKKKNNNNNNNNYNNNNLFSNNLFNNNLFNNNLFNNNTNSCVGVSEKDFISTSIVASFANMKRQMNEKIEKRKNEKKEKKEKLQRRNMNKFSKNRNKNRYINKDSNIHLMNLIRIKFKNLNYMNMNSFEIELYLKINNDIFLQFNKHNYNVQNFYNFSITLINIMSKYYSENFYAHNLEKILYNFLFNNKNFEDIEKQYSSKEDMNELDILVNTYDMKYDKIIEFLKNNAYLKIDKYIYFYPKLKTDIILFFFKEIFLNDNILKIDRKFLKKNITIMIEVLKEIFFKEYVKRCITKVIFSPVHMKEHDNIMNKNYYNNTYVNNSNMFNTRGDHYNNNQTNDNHYNHHYDDSHNNNNSKYYKNKNKNKIMYEKERKSSSLFISNNVQDVKPIKHYLKYSSIYKNFIYIISEIKNFNNKITKINRYNYYNYMNLNIDDLNDAYLFLYVYLYSNVYYKSFFSLMNMQYRDYLLRARRLSREENKISSKDDSTGKNTTTNNNIKNNNNNNNNNINNNNNNINNNNDNINNNNDNINNNNDNINNNNDNINNNNDNNNICSRDNKGNFTNYDNISTKEKNRNIFRKWNSKDLKTTSNNYIATNKLAKTFSGIWLDKKKKKNDKTIERNENVENKIEENFIENNYTIDNDKRELNMYNKIKNEKTEKENNNKDMECLQNDNDKNVNNNFKFIENNGTNEIKKELYRNDMYNDGIINFDINNEYFFRNLNNMNECQFFKYTLLDKNDNVFDHINNKDNIDYNKYFYKFENLIIFNYDFTLISKIEDFYQSNRYKIFDINKKKKKEIFYHLYYIYIYYRDILFLLKFVFTLNFCENTKYKFLKRRKNTYKKKYKDMKVPYINLHIEQGGDIKGNHENIPYRKNNDVDIVYNNRVEDIRENMKEPIKNGYADTYGNIYRHTHNNYHNNNNNNNDMTLYSRSMLQKSKEINLLNNPMFSSNIDETFMDSASDVNDYDIDNNKRMQPHFYDLCEHIKKPTNNGVNNIYSNKNLYGDDKLNYPTSSTGKGTARRLFEGSNNDGNNSVILSKSEYVRKKRLRYLEGNDSDFVEDLKTNIEDKLYDKYKTYFVKNVYSMRKLFKIALEGSEEKVIKKIYDLGRSDAHLWLFVEYLNVGIYLYKRIYTIYIKLLTVFESLIYLTNINKKKKKVDISTFLASIEYAVIYVNGNPFDLFKFCNLLVLCYTYYSMPYVKSQTCVLNNNDDNKLGTMVDKNIMNKESVHANGISKELIKNEKTNEKLRKKDEQKKMKKIKKNSTSSIDMDINNYEKGNIDVRQNIDYNNKKEDNVNSDHIIKRKNRIRKINKQRNNKEKLKRSISLPLNLKRTVVKIINLKNKINLNKNIIDAINNDILKGTPYEHIYTHSNFWIYSSSDESDTYNCSNDYYLNNVDHGSKEFDNIFDQMSDELDNFSRISNFFKTFKNLDNSLSLSGYFGF</sequence>
<feature type="compositionally biased region" description="Low complexity" evidence="3">
    <location>
        <begin position="504"/>
        <end position="518"/>
    </location>
</feature>
<dbReference type="GO" id="GO:0005811">
    <property type="term" value="C:lipid droplet"/>
    <property type="evidence" value="ECO:0007669"/>
    <property type="project" value="TreeGrafter"/>
</dbReference>
<evidence type="ECO:0000256" key="2">
    <source>
        <dbReference type="SAM" id="Coils"/>
    </source>
</evidence>
<feature type="region of interest" description="Disordered" evidence="3">
    <location>
        <begin position="37"/>
        <end position="68"/>
    </location>
</feature>
<feature type="region of interest" description="Disordered" evidence="3">
    <location>
        <begin position="496"/>
        <end position="541"/>
    </location>
</feature>
<dbReference type="Gene3D" id="3.40.1090.10">
    <property type="entry name" value="Cytosolic phospholipase A2 catalytic domain"/>
    <property type="match status" value="1"/>
</dbReference>
<dbReference type="EMBL" id="LT969565">
    <property type="protein sequence ID" value="SOV75433.1"/>
    <property type="molecule type" value="Genomic_DNA"/>
</dbReference>
<reference evidence="5 6" key="1">
    <citation type="submission" date="2016-09" db="EMBL/GenBank/DDBJ databases">
        <authorList>
            <consortium name="Pathogen Informatics"/>
        </authorList>
    </citation>
    <scope>NUCLEOTIDE SEQUENCE [LARGE SCALE GENOMIC DNA]</scope>
</reference>
<accession>A0A2P9D335</accession>
<feature type="region of interest" description="Disordered" evidence="3">
    <location>
        <begin position="918"/>
        <end position="988"/>
    </location>
</feature>
<feature type="compositionally biased region" description="Basic and acidic residues" evidence="3">
    <location>
        <begin position="1448"/>
        <end position="1458"/>
    </location>
</feature>
<feature type="compositionally biased region" description="Basic and acidic residues" evidence="3">
    <location>
        <begin position="432"/>
        <end position="446"/>
    </location>
</feature>
<dbReference type="PANTHER" id="PTHR12406:SF7">
    <property type="entry name" value="PATATIN-LIKE PHOSPHOLIPASE DOMAIN-CONTAINING PROTEIN 4"/>
    <property type="match status" value="1"/>
</dbReference>
<protein>
    <recommendedName>
        <fullName evidence="4">PNPLA domain-containing protein</fullName>
    </recommendedName>
</protein>
<feature type="coiled-coil region" evidence="2">
    <location>
        <begin position="1578"/>
        <end position="1643"/>
    </location>
</feature>